<dbReference type="OrthoDB" id="62952at2759"/>
<dbReference type="InterPro" id="IPR038883">
    <property type="entry name" value="AN11006-like"/>
</dbReference>
<gene>
    <name evidence="1" type="ORF">BS50DRAFT_180131</name>
</gene>
<evidence type="ECO:0000313" key="1">
    <source>
        <dbReference type="EMBL" id="PSN73129.1"/>
    </source>
</evidence>
<dbReference type="EMBL" id="KZ678129">
    <property type="protein sequence ID" value="PSN73129.1"/>
    <property type="molecule type" value="Genomic_DNA"/>
</dbReference>
<evidence type="ECO:0000313" key="2">
    <source>
        <dbReference type="Proteomes" id="UP000240883"/>
    </source>
</evidence>
<name>A0A2T2P674_CORCC</name>
<proteinExistence type="predicted"/>
<keyword evidence="2" id="KW-1185">Reference proteome</keyword>
<sequence>MATRSRLDSPAHHEADTAEDLVRIGDELVTPGIDDLDKPPPTKRLCPGSKFCPTRYSMSVMPTAIDHWEALAYGASTPAPTQASDRSSISPRWISDSTRSPHDLFLKQITGSQAIDDAPRNPQPTSSALLIRQTGARTNTDMTGSRYALNLSPSSLREVDSELYRAASLLPVLSHADLEAIESFENLRAKKSEMQDNSLVASPPLNLAPEDTPSFPQMKKLPGEIRRKIYGFVLSTGALIRPRLNDRPHGNLIKFYDGNESGHDAIRNLSNLTLVSKQVCEESLPVFYNENTFACDDDTLTYFEHLSHTGRFHMLRNVSFVVQLSSDKQQAVRTVRLIHQAKTEARKYEEAITMNAWDRLEMLHENNRYSYEPPPPTQRWTPRPSFAEIAVNSPWILQNHPLYVAGGLSCLCSFLALQKLATPNADPDSAYTHEIAIMVPHARIFSDYPRLSWFTAAAESLGIRLRFVEGKRAVYSRGGVRLEWRQRYQKKDFGADEVAAAAVGALAITEEQENEKIQQALEKLTPEWRTGIMPRKVLYYRTHSRGLADEKMVWYQIDTENGKFERQGK</sequence>
<dbReference type="PANTHER" id="PTHR42085:SF1">
    <property type="entry name" value="F-BOX DOMAIN-CONTAINING PROTEIN"/>
    <property type="match status" value="1"/>
</dbReference>
<reference evidence="1 2" key="1">
    <citation type="journal article" date="2018" name="Front. Microbiol.">
        <title>Genome-Wide Analysis of Corynespora cassiicola Leaf Fall Disease Putative Effectors.</title>
        <authorList>
            <person name="Lopez D."/>
            <person name="Ribeiro S."/>
            <person name="Label P."/>
            <person name="Fumanal B."/>
            <person name="Venisse J.S."/>
            <person name="Kohler A."/>
            <person name="de Oliveira R.R."/>
            <person name="Labutti K."/>
            <person name="Lipzen A."/>
            <person name="Lail K."/>
            <person name="Bauer D."/>
            <person name="Ohm R.A."/>
            <person name="Barry K.W."/>
            <person name="Spatafora J."/>
            <person name="Grigoriev I.V."/>
            <person name="Martin F.M."/>
            <person name="Pujade-Renaud V."/>
        </authorList>
    </citation>
    <scope>NUCLEOTIDE SEQUENCE [LARGE SCALE GENOMIC DNA]</scope>
    <source>
        <strain evidence="1 2">Philippines</strain>
    </source>
</reference>
<dbReference type="AlphaFoldDB" id="A0A2T2P674"/>
<organism evidence="1 2">
    <name type="scientific">Corynespora cassiicola Philippines</name>
    <dbReference type="NCBI Taxonomy" id="1448308"/>
    <lineage>
        <taxon>Eukaryota</taxon>
        <taxon>Fungi</taxon>
        <taxon>Dikarya</taxon>
        <taxon>Ascomycota</taxon>
        <taxon>Pezizomycotina</taxon>
        <taxon>Dothideomycetes</taxon>
        <taxon>Pleosporomycetidae</taxon>
        <taxon>Pleosporales</taxon>
        <taxon>Corynesporascaceae</taxon>
        <taxon>Corynespora</taxon>
    </lineage>
</organism>
<dbReference type="PANTHER" id="PTHR42085">
    <property type="entry name" value="F-BOX DOMAIN-CONTAINING PROTEIN"/>
    <property type="match status" value="1"/>
</dbReference>
<accession>A0A2T2P674</accession>
<protein>
    <submittedName>
        <fullName evidence="1">Uncharacterized protein</fullName>
    </submittedName>
</protein>
<dbReference type="Proteomes" id="UP000240883">
    <property type="component" value="Unassembled WGS sequence"/>
</dbReference>